<protein>
    <submittedName>
        <fullName evidence="1">Uncharacterized protein</fullName>
    </submittedName>
</protein>
<dbReference type="RefSeq" id="WP_097125257.1">
    <property type="nucleotide sequence ID" value="NZ_OCNH01000001.1"/>
</dbReference>
<dbReference type="EMBL" id="OCNH01000001">
    <property type="protein sequence ID" value="SOD80999.1"/>
    <property type="molecule type" value="Genomic_DNA"/>
</dbReference>
<name>A0A286FDE1_9BACT</name>
<evidence type="ECO:0000313" key="1">
    <source>
        <dbReference type="EMBL" id="SOD80999.1"/>
    </source>
</evidence>
<dbReference type="AlphaFoldDB" id="A0A286FDE1"/>
<accession>A0A286FDE1</accession>
<gene>
    <name evidence="1" type="ORF">SAMN06269250_1640</name>
</gene>
<organism evidence="1 2">
    <name type="scientific">Spirosoma fluviale</name>
    <dbReference type="NCBI Taxonomy" id="1597977"/>
    <lineage>
        <taxon>Bacteria</taxon>
        <taxon>Pseudomonadati</taxon>
        <taxon>Bacteroidota</taxon>
        <taxon>Cytophagia</taxon>
        <taxon>Cytophagales</taxon>
        <taxon>Cytophagaceae</taxon>
        <taxon>Spirosoma</taxon>
    </lineage>
</organism>
<evidence type="ECO:0000313" key="2">
    <source>
        <dbReference type="Proteomes" id="UP000219452"/>
    </source>
</evidence>
<dbReference type="Proteomes" id="UP000219452">
    <property type="component" value="Unassembled WGS sequence"/>
</dbReference>
<reference evidence="2" key="1">
    <citation type="submission" date="2017-09" db="EMBL/GenBank/DDBJ databases">
        <authorList>
            <person name="Varghese N."/>
            <person name="Submissions S."/>
        </authorList>
    </citation>
    <scope>NUCLEOTIDE SEQUENCE [LARGE SCALE GENOMIC DNA]</scope>
    <source>
        <strain evidence="2">DSM 29961</strain>
    </source>
</reference>
<keyword evidence="2" id="KW-1185">Reference proteome</keyword>
<sequence length="342" mass="38094">MQSTEVIATLLSDNPLKIGYDTTGSPVLGLDGWKEVIAGEPVFFKYLNDAGVPESFMIEGQRTFDLSNPIHKRNWNTLKADIKMHPDLASQIKLIDPQEDAENEMKAARRLKKLLDILMDHEADGNWLAKVYRLVIGTASGLTTQVLFRALWEKAKTEPDKFGTTKWVFEGEYFETEALIALACERGVIIKDGEFYKRADGSVFAESLAKARYFIDNDAAYKNFIQNAVSVKVEDKAPELSWTVEASDELLELVNQVGEKSELIPVNADGSVDQSGDADKRQVELETLIETLLNGGLLDEHADGHITGHDFNVDVASRAELIGLLKGQPELEKQFKEYASLN</sequence>
<proteinExistence type="predicted"/>